<evidence type="ECO:0000313" key="1">
    <source>
        <dbReference type="EMBL" id="OZG62293.1"/>
    </source>
</evidence>
<gene>
    <name evidence="1" type="ORF">BLEM_0839</name>
</gene>
<comment type="caution">
    <text evidence="1">The sequence shown here is derived from an EMBL/GenBank/DDBJ whole genome shotgun (WGS) entry which is preliminary data.</text>
</comment>
<proteinExistence type="predicted"/>
<dbReference type="EMBL" id="MWWX01000005">
    <property type="protein sequence ID" value="OZG62293.1"/>
    <property type="molecule type" value="Genomic_DNA"/>
</dbReference>
<protein>
    <submittedName>
        <fullName evidence="1">Uncharacterized protein</fullName>
    </submittedName>
</protein>
<accession>A0A261FTL8</accession>
<keyword evidence="2" id="KW-1185">Reference proteome</keyword>
<organism evidence="1 2">
    <name type="scientific">Bifidobacterium lemurum</name>
    <dbReference type="NCBI Taxonomy" id="1603886"/>
    <lineage>
        <taxon>Bacteria</taxon>
        <taxon>Bacillati</taxon>
        <taxon>Actinomycetota</taxon>
        <taxon>Actinomycetes</taxon>
        <taxon>Bifidobacteriales</taxon>
        <taxon>Bifidobacteriaceae</taxon>
        <taxon>Bifidobacterium</taxon>
    </lineage>
</organism>
<dbReference type="Proteomes" id="UP000216352">
    <property type="component" value="Unassembled WGS sequence"/>
</dbReference>
<reference evidence="1 2" key="1">
    <citation type="journal article" date="2017" name="BMC Genomics">
        <title>Comparative genomic and phylogenomic analyses of the Bifidobacteriaceae family.</title>
        <authorList>
            <person name="Lugli G.A."/>
            <person name="Milani C."/>
            <person name="Turroni F."/>
            <person name="Duranti S."/>
            <person name="Mancabelli L."/>
            <person name="Mangifesta M."/>
            <person name="Ferrario C."/>
            <person name="Modesto M."/>
            <person name="Mattarelli P."/>
            <person name="Jiri K."/>
            <person name="van Sinderen D."/>
            <person name="Ventura M."/>
        </authorList>
    </citation>
    <scope>NUCLEOTIDE SEQUENCE [LARGE SCALE GENOMIC DNA]</scope>
    <source>
        <strain evidence="1 2">DSM 28807</strain>
    </source>
</reference>
<evidence type="ECO:0000313" key="2">
    <source>
        <dbReference type="Proteomes" id="UP000216352"/>
    </source>
</evidence>
<name>A0A261FTL8_9BIFI</name>
<dbReference type="STRING" id="1603886.GCA_001895165_01630"/>
<sequence length="138" mass="14751">MVDNRGWNHITRSGWTSPARLFLTGGMNTPLVTTQPYSPQSYSPWSGLAGTTVAAFDTHCPCHAAVQSSRDLIAVAERSTEAALDRTAAAIAQSRDISWQGNAATLFRTRLERVACEAAVLLDDMDATTRISLSAGAP</sequence>
<dbReference type="AlphaFoldDB" id="A0A261FTL8"/>